<sequence length="133" mass="14205">MKLRLIVSWLVFGLVLLVGAWFAGQIAGRAQAAAECAHANADVYQSLLEQSAEHLKEASTKSQQLFNRLAKRAEADMNTTRELRHVLAETADSRADCRFPDSVMQQLNAARARAAEAVTSGLGATLPDPGGGG</sequence>
<gene>
    <name evidence="1" type="ORF">C2846_05385</name>
</gene>
<organism evidence="1 2">
    <name type="scientific">Pseudomonas jilinensis</name>
    <dbReference type="NCBI Taxonomy" id="2078689"/>
    <lineage>
        <taxon>Bacteria</taxon>
        <taxon>Pseudomonadati</taxon>
        <taxon>Pseudomonadota</taxon>
        <taxon>Gammaproteobacteria</taxon>
        <taxon>Pseudomonadales</taxon>
        <taxon>Pseudomonadaceae</taxon>
        <taxon>Pseudomonas</taxon>
    </lineage>
</organism>
<keyword evidence="2" id="KW-1185">Reference proteome</keyword>
<name>A0A396S075_9PSED</name>
<evidence type="ECO:0000313" key="1">
    <source>
        <dbReference type="EMBL" id="RHW21896.1"/>
    </source>
</evidence>
<evidence type="ECO:0000313" key="2">
    <source>
        <dbReference type="Proteomes" id="UP000265745"/>
    </source>
</evidence>
<dbReference type="Proteomes" id="UP000265745">
    <property type="component" value="Unassembled WGS sequence"/>
</dbReference>
<protein>
    <submittedName>
        <fullName evidence="1">Uncharacterized protein</fullName>
    </submittedName>
</protein>
<comment type="caution">
    <text evidence="1">The sequence shown here is derived from an EMBL/GenBank/DDBJ whole genome shotgun (WGS) entry which is preliminary data.</text>
</comment>
<reference evidence="1 2" key="1">
    <citation type="submission" date="2018-06" db="EMBL/GenBank/DDBJ databases">
        <title>Pseudomonas jilinensis sp. nov., isolated from the production water of Jilin Oilfield in China.</title>
        <authorList>
            <person name="Wang J."/>
        </authorList>
    </citation>
    <scope>NUCLEOTIDE SEQUENCE [LARGE SCALE GENOMIC DNA]</scope>
    <source>
        <strain evidence="1 2">JS15-10A1</strain>
    </source>
</reference>
<accession>A0A396S075</accession>
<dbReference type="AlphaFoldDB" id="A0A396S075"/>
<dbReference type="RefSeq" id="WP_119700892.1">
    <property type="nucleotide sequence ID" value="NZ_QJSA01000004.1"/>
</dbReference>
<proteinExistence type="predicted"/>
<dbReference type="EMBL" id="QJSA01000004">
    <property type="protein sequence ID" value="RHW21896.1"/>
    <property type="molecule type" value="Genomic_DNA"/>
</dbReference>